<dbReference type="AlphaFoldDB" id="A0A1U7I0K6"/>
<dbReference type="Pfam" id="PF00171">
    <property type="entry name" value="Aldedh"/>
    <property type="match status" value="1"/>
</dbReference>
<comment type="pathway">
    <text evidence="1 7">Amino-acid biosynthesis; L-proline biosynthesis; L-glutamate 5-semialdehyde from L-glutamate: step 2/2.</text>
</comment>
<organism evidence="9 10">
    <name type="scientific">Chroogloeocystis siderophila 5.2 s.c.1</name>
    <dbReference type="NCBI Taxonomy" id="247279"/>
    <lineage>
        <taxon>Bacteria</taxon>
        <taxon>Bacillati</taxon>
        <taxon>Cyanobacteriota</taxon>
        <taxon>Cyanophyceae</taxon>
        <taxon>Oscillatoriophycideae</taxon>
        <taxon>Chroococcales</taxon>
        <taxon>Chroococcaceae</taxon>
        <taxon>Chroogloeocystis</taxon>
    </lineage>
</organism>
<keyword evidence="5 7" id="KW-0560">Oxidoreductase</keyword>
<dbReference type="InterPro" id="IPR015590">
    <property type="entry name" value="Aldehyde_DH_dom"/>
</dbReference>
<dbReference type="PIRSF" id="PIRSF000151">
    <property type="entry name" value="GPR"/>
    <property type="match status" value="1"/>
</dbReference>
<keyword evidence="7" id="KW-0963">Cytoplasm</keyword>
<dbReference type="HAMAP" id="MF_00412">
    <property type="entry name" value="ProA"/>
    <property type="match status" value="1"/>
</dbReference>
<dbReference type="Gene3D" id="3.40.605.10">
    <property type="entry name" value="Aldehyde Dehydrogenase, Chain A, domain 1"/>
    <property type="match status" value="1"/>
</dbReference>
<protein>
    <recommendedName>
        <fullName evidence="7">Gamma-glutamyl phosphate reductase</fullName>
        <shortName evidence="7">GPR</shortName>
        <ecNumber evidence="7">1.2.1.41</ecNumber>
    </recommendedName>
    <alternativeName>
        <fullName evidence="7">Glutamate-5-semialdehyde dehydrogenase</fullName>
    </alternativeName>
    <alternativeName>
        <fullName evidence="7">Glutamyl-gamma-semialdehyde dehydrogenase</fullName>
        <shortName evidence="7">GSA dehydrogenase</shortName>
    </alternativeName>
</protein>
<dbReference type="InterPro" id="IPR016161">
    <property type="entry name" value="Ald_DH/histidinol_DH"/>
</dbReference>
<dbReference type="NCBIfam" id="NF001221">
    <property type="entry name" value="PRK00197.1"/>
    <property type="match status" value="1"/>
</dbReference>
<dbReference type="CDD" id="cd07079">
    <property type="entry name" value="ALDH_F18-19_ProA-GPR"/>
    <property type="match status" value="1"/>
</dbReference>
<evidence type="ECO:0000259" key="8">
    <source>
        <dbReference type="Pfam" id="PF00171"/>
    </source>
</evidence>
<dbReference type="InterPro" id="IPR016163">
    <property type="entry name" value="Ald_DH_C"/>
</dbReference>
<evidence type="ECO:0000256" key="4">
    <source>
        <dbReference type="ARBA" id="ARBA00022857"/>
    </source>
</evidence>
<dbReference type="GO" id="GO:0055129">
    <property type="term" value="P:L-proline biosynthetic process"/>
    <property type="evidence" value="ECO:0007669"/>
    <property type="project" value="UniProtKB-UniRule"/>
</dbReference>
<dbReference type="PANTHER" id="PTHR11063:SF8">
    <property type="entry name" value="DELTA-1-PYRROLINE-5-CARBOXYLATE SYNTHASE"/>
    <property type="match status" value="1"/>
</dbReference>
<dbReference type="EC" id="1.2.1.41" evidence="7"/>
<dbReference type="STRING" id="247279.NIES1031_01590"/>
<comment type="function">
    <text evidence="7">Catalyzes the NADPH-dependent reduction of L-glutamate 5-phosphate into L-glutamate 5-semialdehyde and phosphate. The product spontaneously undergoes cyclization to form 1-pyrroline-5-carboxylate.</text>
</comment>
<proteinExistence type="inferred from homology"/>
<comment type="subcellular location">
    <subcellularLocation>
        <location evidence="7">Cytoplasm</location>
    </subcellularLocation>
</comment>
<dbReference type="NCBIfam" id="TIGR00407">
    <property type="entry name" value="proA"/>
    <property type="match status" value="1"/>
</dbReference>
<keyword evidence="3 7" id="KW-0641">Proline biosynthesis</keyword>
<dbReference type="GO" id="GO:0004350">
    <property type="term" value="F:glutamate-5-semialdehyde dehydrogenase activity"/>
    <property type="evidence" value="ECO:0007669"/>
    <property type="project" value="UniProtKB-UniRule"/>
</dbReference>
<dbReference type="PROSITE" id="PS01223">
    <property type="entry name" value="PROA"/>
    <property type="match status" value="1"/>
</dbReference>
<name>A0A1U7I0K6_9CHRO</name>
<evidence type="ECO:0000313" key="10">
    <source>
        <dbReference type="Proteomes" id="UP000185984"/>
    </source>
</evidence>
<evidence type="ECO:0000313" key="9">
    <source>
        <dbReference type="EMBL" id="OKH29360.1"/>
    </source>
</evidence>
<comment type="catalytic activity">
    <reaction evidence="6 7">
        <text>L-glutamate 5-semialdehyde + phosphate + NADP(+) = L-glutamyl 5-phosphate + NADPH + H(+)</text>
        <dbReference type="Rhea" id="RHEA:19541"/>
        <dbReference type="ChEBI" id="CHEBI:15378"/>
        <dbReference type="ChEBI" id="CHEBI:43474"/>
        <dbReference type="ChEBI" id="CHEBI:57783"/>
        <dbReference type="ChEBI" id="CHEBI:58066"/>
        <dbReference type="ChEBI" id="CHEBI:58274"/>
        <dbReference type="ChEBI" id="CHEBI:58349"/>
        <dbReference type="EC" id="1.2.1.41"/>
    </reaction>
</comment>
<dbReference type="Proteomes" id="UP000185984">
    <property type="component" value="Unassembled WGS sequence"/>
</dbReference>
<evidence type="ECO:0000256" key="2">
    <source>
        <dbReference type="ARBA" id="ARBA00022605"/>
    </source>
</evidence>
<gene>
    <name evidence="7" type="primary">proA</name>
    <name evidence="9" type="ORF">NIES1031_01590</name>
</gene>
<feature type="domain" description="Aldehyde dehydrogenase" evidence="8">
    <location>
        <begin position="19"/>
        <end position="284"/>
    </location>
</feature>
<comment type="similarity">
    <text evidence="7">Belongs to the gamma-glutamyl phosphate reductase family.</text>
</comment>
<evidence type="ECO:0000256" key="3">
    <source>
        <dbReference type="ARBA" id="ARBA00022650"/>
    </source>
</evidence>
<dbReference type="UniPathway" id="UPA00098">
    <property type="reaction ID" value="UER00360"/>
</dbReference>
<dbReference type="InterPro" id="IPR020593">
    <property type="entry name" value="G-glutamylP_reductase_CS"/>
</dbReference>
<dbReference type="Gene3D" id="3.40.309.10">
    <property type="entry name" value="Aldehyde Dehydrogenase, Chain A, domain 2"/>
    <property type="match status" value="1"/>
</dbReference>
<reference evidence="9 10" key="1">
    <citation type="submission" date="2016-11" db="EMBL/GenBank/DDBJ databases">
        <title>Draft Genome Sequences of Nine Cyanobacterial Strains from Diverse Habitats.</title>
        <authorList>
            <person name="Zhu T."/>
            <person name="Hou S."/>
            <person name="Lu X."/>
            <person name="Hess W.R."/>
        </authorList>
    </citation>
    <scope>NUCLEOTIDE SEQUENCE [LARGE SCALE GENOMIC DNA]</scope>
    <source>
        <strain evidence="9 10">5.2 s.c.1</strain>
    </source>
</reference>
<evidence type="ECO:0000256" key="5">
    <source>
        <dbReference type="ARBA" id="ARBA00023002"/>
    </source>
</evidence>
<dbReference type="SUPFAM" id="SSF53720">
    <property type="entry name" value="ALDH-like"/>
    <property type="match status" value="1"/>
</dbReference>
<keyword evidence="4 7" id="KW-0521">NADP</keyword>
<evidence type="ECO:0000256" key="1">
    <source>
        <dbReference type="ARBA" id="ARBA00004985"/>
    </source>
</evidence>
<comment type="caution">
    <text evidence="9">The sequence shown here is derived from an EMBL/GenBank/DDBJ whole genome shotgun (WGS) entry which is preliminary data.</text>
</comment>
<dbReference type="InterPro" id="IPR016162">
    <property type="entry name" value="Ald_DH_N"/>
</dbReference>
<evidence type="ECO:0000256" key="6">
    <source>
        <dbReference type="ARBA" id="ARBA00049024"/>
    </source>
</evidence>
<evidence type="ECO:0000256" key="7">
    <source>
        <dbReference type="HAMAP-Rule" id="MF_00412"/>
    </source>
</evidence>
<dbReference type="FunFam" id="3.40.309.10:FF:000006">
    <property type="entry name" value="Gamma-glutamyl phosphate reductase"/>
    <property type="match status" value="1"/>
</dbReference>
<dbReference type="GO" id="GO:0005737">
    <property type="term" value="C:cytoplasm"/>
    <property type="evidence" value="ECO:0007669"/>
    <property type="project" value="UniProtKB-SubCell"/>
</dbReference>
<sequence>MNLSLTALARKTRDCAQTLAVLSTEAKNQAIEAIAQALEAAADEILAANAADCAAAAQDGIPKPLYHRLKLDRAKLQSAIAGVRDVGRLADPVGEVQIHRQLDDGLILKRVTCPLGVLGVIFEARPDAAIQISALAIKSGNGVILKGGKEAIRSCEAIVKAIHLGLSQTAISPDAVQLLTTREATLELLQLDQFVDLIIPRGSNSFVRFVQENTRIPVLGHADGICHLYVDRAADLSQAVAITVDSKTQYPAACNAIETLLIHEAIAPAFLTLVAPALQQHNVELRGDARTCEILDNITPATESDWSTEYSDLILSIKVVDSLTDAIAHINEYGSGHTDAIVTENTDAAETFLSQVNAAGVFHNCSTRFADGFRYGFGAEVGISTQKLPPRGPVGLEGLVTYKYKLVGHGHIVATYSGDNAKSFAHKDLD</sequence>
<dbReference type="InterPro" id="IPR012134">
    <property type="entry name" value="Glu-5-SA_DH"/>
</dbReference>
<keyword evidence="2 7" id="KW-0028">Amino-acid biosynthesis</keyword>
<dbReference type="PANTHER" id="PTHR11063">
    <property type="entry name" value="GLUTAMATE SEMIALDEHYDE DEHYDROGENASE"/>
    <property type="match status" value="1"/>
</dbReference>
<dbReference type="EMBL" id="MRCC01000001">
    <property type="protein sequence ID" value="OKH29360.1"/>
    <property type="molecule type" value="Genomic_DNA"/>
</dbReference>
<dbReference type="InterPro" id="IPR000965">
    <property type="entry name" value="GPR_dom"/>
</dbReference>
<dbReference type="GO" id="GO:0050661">
    <property type="term" value="F:NADP binding"/>
    <property type="evidence" value="ECO:0007669"/>
    <property type="project" value="InterPro"/>
</dbReference>
<accession>A0A1U7I0K6</accession>
<keyword evidence="10" id="KW-1185">Reference proteome</keyword>